<dbReference type="Gene3D" id="1.10.260.40">
    <property type="entry name" value="lambda repressor-like DNA-binding domains"/>
    <property type="match status" value="1"/>
</dbReference>
<protein>
    <submittedName>
        <fullName evidence="1">HigA family addiction module antitoxin</fullName>
    </submittedName>
</protein>
<gene>
    <name evidence="1" type="ORF">ACFFHW_07225</name>
</gene>
<dbReference type="InterPro" id="IPR013430">
    <property type="entry name" value="Toxin_antidote_HigA"/>
</dbReference>
<accession>A0ABV6G2B8</accession>
<comment type="caution">
    <text evidence="1">The sequence shown here is derived from an EMBL/GenBank/DDBJ whole genome shotgun (WGS) entry which is preliminary data.</text>
</comment>
<dbReference type="EMBL" id="JBHLVX010000023">
    <property type="protein sequence ID" value="MFC0267781.1"/>
    <property type="molecule type" value="Genomic_DNA"/>
</dbReference>
<dbReference type="SUPFAM" id="SSF47413">
    <property type="entry name" value="lambda repressor-like DNA-binding domains"/>
    <property type="match status" value="1"/>
</dbReference>
<evidence type="ECO:0000313" key="1">
    <source>
        <dbReference type="EMBL" id="MFC0267781.1"/>
    </source>
</evidence>
<organism evidence="1 2">
    <name type="scientific">Kushneria aurantia</name>
    <dbReference type="NCBI Taxonomy" id="504092"/>
    <lineage>
        <taxon>Bacteria</taxon>
        <taxon>Pseudomonadati</taxon>
        <taxon>Pseudomonadota</taxon>
        <taxon>Gammaproteobacteria</taxon>
        <taxon>Oceanospirillales</taxon>
        <taxon>Halomonadaceae</taxon>
        <taxon>Kushneria</taxon>
    </lineage>
</organism>
<keyword evidence="2" id="KW-1185">Reference proteome</keyword>
<evidence type="ECO:0000313" key="2">
    <source>
        <dbReference type="Proteomes" id="UP001589814"/>
    </source>
</evidence>
<dbReference type="RefSeq" id="WP_245558725.1">
    <property type="nucleotide sequence ID" value="NZ_JBHLVX010000023.1"/>
</dbReference>
<dbReference type="NCBIfam" id="TIGR02607">
    <property type="entry name" value="antidote_HigA"/>
    <property type="match status" value="1"/>
</dbReference>
<dbReference type="InterPro" id="IPR010982">
    <property type="entry name" value="Lambda_DNA-bd_dom_sf"/>
</dbReference>
<proteinExistence type="predicted"/>
<sequence>MQTRDQTAPSAISADMALRLAQALNTSAEMWLEMQLKYELWQAAQRPRTPVAPLHTSR</sequence>
<name>A0ABV6G2B8_9GAMM</name>
<reference evidence="1 2" key="1">
    <citation type="submission" date="2024-09" db="EMBL/GenBank/DDBJ databases">
        <authorList>
            <person name="Sun Q."/>
            <person name="Mori K."/>
        </authorList>
    </citation>
    <scope>NUCLEOTIDE SEQUENCE [LARGE SCALE GENOMIC DNA]</scope>
    <source>
        <strain evidence="1 2">CCM 7415</strain>
    </source>
</reference>
<dbReference type="Proteomes" id="UP001589814">
    <property type="component" value="Unassembled WGS sequence"/>
</dbReference>